<accession>A0A2P2MZV7</accession>
<evidence type="ECO:0000313" key="1">
    <source>
        <dbReference type="EMBL" id="MBX35757.1"/>
    </source>
</evidence>
<sequence length="19" mass="2151">MKYTKVAKNTPEPMCLQAP</sequence>
<organism evidence="1">
    <name type="scientific">Rhizophora mucronata</name>
    <name type="common">Asiatic mangrove</name>
    <dbReference type="NCBI Taxonomy" id="61149"/>
    <lineage>
        <taxon>Eukaryota</taxon>
        <taxon>Viridiplantae</taxon>
        <taxon>Streptophyta</taxon>
        <taxon>Embryophyta</taxon>
        <taxon>Tracheophyta</taxon>
        <taxon>Spermatophyta</taxon>
        <taxon>Magnoliopsida</taxon>
        <taxon>eudicotyledons</taxon>
        <taxon>Gunneridae</taxon>
        <taxon>Pentapetalae</taxon>
        <taxon>rosids</taxon>
        <taxon>fabids</taxon>
        <taxon>Malpighiales</taxon>
        <taxon>Rhizophoraceae</taxon>
        <taxon>Rhizophora</taxon>
    </lineage>
</organism>
<dbReference type="AlphaFoldDB" id="A0A2P2MZV7"/>
<proteinExistence type="predicted"/>
<protein>
    <submittedName>
        <fullName evidence="1">Uncharacterized protein</fullName>
    </submittedName>
</protein>
<dbReference type="EMBL" id="GGEC01055273">
    <property type="protein sequence ID" value="MBX35757.1"/>
    <property type="molecule type" value="Transcribed_RNA"/>
</dbReference>
<name>A0A2P2MZV7_RHIMU</name>
<reference evidence="1" key="1">
    <citation type="submission" date="2018-02" db="EMBL/GenBank/DDBJ databases">
        <title>Rhizophora mucronata_Transcriptome.</title>
        <authorList>
            <person name="Meera S.P."/>
            <person name="Sreeshan A."/>
            <person name="Augustine A."/>
        </authorList>
    </citation>
    <scope>NUCLEOTIDE SEQUENCE</scope>
    <source>
        <tissue evidence="1">Leaf</tissue>
    </source>
</reference>